<dbReference type="Pfam" id="PF00168">
    <property type="entry name" value="C2"/>
    <property type="match status" value="1"/>
</dbReference>
<dbReference type="PANTHER" id="PTHR46502:SF2">
    <property type="entry name" value="16 KDA PHLOEM PROTEIN 2"/>
    <property type="match status" value="1"/>
</dbReference>
<accession>A0ABQ9KAA9</accession>
<comment type="caution">
    <text evidence="4">The sequence shown here is derived from an EMBL/GenBank/DDBJ whole genome shotgun (WGS) entry which is preliminary data.</text>
</comment>
<dbReference type="Proteomes" id="UP001174677">
    <property type="component" value="Unassembled WGS sequence"/>
</dbReference>
<dbReference type="InterPro" id="IPR000008">
    <property type="entry name" value="C2_dom"/>
</dbReference>
<organism evidence="4 5">
    <name type="scientific">Hevea brasiliensis</name>
    <name type="common">Para rubber tree</name>
    <name type="synonym">Siphonia brasiliensis</name>
    <dbReference type="NCBI Taxonomy" id="3981"/>
    <lineage>
        <taxon>Eukaryota</taxon>
        <taxon>Viridiplantae</taxon>
        <taxon>Streptophyta</taxon>
        <taxon>Embryophyta</taxon>
        <taxon>Tracheophyta</taxon>
        <taxon>Spermatophyta</taxon>
        <taxon>Magnoliopsida</taxon>
        <taxon>eudicotyledons</taxon>
        <taxon>Gunneridae</taxon>
        <taxon>Pentapetalae</taxon>
        <taxon>rosids</taxon>
        <taxon>fabids</taxon>
        <taxon>Malpighiales</taxon>
        <taxon>Euphorbiaceae</taxon>
        <taxon>Crotonoideae</taxon>
        <taxon>Micrandreae</taxon>
        <taxon>Hevea</taxon>
    </lineage>
</organism>
<dbReference type="EMBL" id="JARPOI010000229">
    <property type="protein sequence ID" value="KAJ9129178.1"/>
    <property type="molecule type" value="Genomic_DNA"/>
</dbReference>
<evidence type="ECO:0000256" key="1">
    <source>
        <dbReference type="ARBA" id="ARBA00022723"/>
    </source>
</evidence>
<gene>
    <name evidence="4" type="ORF">P3X46_034036</name>
</gene>
<reference evidence="4 5" key="1">
    <citation type="journal article" date="2023" name="Plant Biotechnol. J.">
        <title>Chromosome-level wild Hevea brasiliensis genome provides new tools for genomic-assisted breeding and valuable loci to elevate rubber yield.</title>
        <authorList>
            <person name="Cheng H."/>
            <person name="Song X."/>
            <person name="Hu Y."/>
            <person name="Wu T."/>
            <person name="Yang Q."/>
            <person name="An Z."/>
            <person name="Feng S."/>
            <person name="Deng Z."/>
            <person name="Wu W."/>
            <person name="Zeng X."/>
            <person name="Tu M."/>
            <person name="Wang X."/>
            <person name="Huang H."/>
        </authorList>
    </citation>
    <scope>NUCLEOTIDE SEQUENCE [LARGE SCALE GENOMIC DNA]</scope>
    <source>
        <strain evidence="4">MT/VB/25A 57/8</strain>
    </source>
</reference>
<sequence>MPLGVEVLLVGAKGLENTDFLNGVDPYVVLTCRTQEQKSSVASGKGSEPEWNENFLFEVSDGDTELTLKIMDSDVGAADDFVGEATIPLEPLFLEGNLPSTAYKVVKEQEYKGEIRVGLTFTPEVITVFLPKHKEKGKSVGLLKMIQLSITLLQVSKSR</sequence>
<name>A0ABQ9KAA9_HEVBR</name>
<dbReference type="PROSITE" id="PS50004">
    <property type="entry name" value="C2"/>
    <property type="match status" value="1"/>
</dbReference>
<dbReference type="InterPro" id="IPR035892">
    <property type="entry name" value="C2_domain_sf"/>
</dbReference>
<dbReference type="SUPFAM" id="SSF49562">
    <property type="entry name" value="C2 domain (Calcium/lipid-binding domain, CaLB)"/>
    <property type="match status" value="1"/>
</dbReference>
<evidence type="ECO:0000259" key="3">
    <source>
        <dbReference type="PROSITE" id="PS50004"/>
    </source>
</evidence>
<dbReference type="SMART" id="SM00239">
    <property type="entry name" value="C2"/>
    <property type="match status" value="1"/>
</dbReference>
<evidence type="ECO:0000256" key="2">
    <source>
        <dbReference type="ARBA" id="ARBA00022837"/>
    </source>
</evidence>
<proteinExistence type="predicted"/>
<feature type="domain" description="C2" evidence="3">
    <location>
        <begin position="1"/>
        <end position="102"/>
    </location>
</feature>
<keyword evidence="2" id="KW-0106">Calcium</keyword>
<evidence type="ECO:0000313" key="4">
    <source>
        <dbReference type="EMBL" id="KAJ9129178.1"/>
    </source>
</evidence>
<evidence type="ECO:0000313" key="5">
    <source>
        <dbReference type="Proteomes" id="UP001174677"/>
    </source>
</evidence>
<keyword evidence="1" id="KW-0479">Metal-binding</keyword>
<dbReference type="Gene3D" id="2.60.40.150">
    <property type="entry name" value="C2 domain"/>
    <property type="match status" value="1"/>
</dbReference>
<keyword evidence="5" id="KW-1185">Reference proteome</keyword>
<dbReference type="PANTHER" id="PTHR46502">
    <property type="entry name" value="C2 DOMAIN-CONTAINING"/>
    <property type="match status" value="1"/>
</dbReference>
<protein>
    <recommendedName>
        <fullName evidence="3">C2 domain-containing protein</fullName>
    </recommendedName>
</protein>